<keyword evidence="3" id="KW-0472">Membrane</keyword>
<feature type="region of interest" description="Disordered" evidence="2">
    <location>
        <begin position="2721"/>
        <end position="2743"/>
    </location>
</feature>
<evidence type="ECO:0000313" key="6">
    <source>
        <dbReference type="EMBL" id="QDH08864.1"/>
    </source>
</evidence>
<keyword evidence="3" id="KW-0812">Transmembrane</keyword>
<feature type="compositionally biased region" description="Basic and acidic residues" evidence="2">
    <location>
        <begin position="1303"/>
        <end position="1314"/>
    </location>
</feature>
<accession>A0A513X4J2</accession>
<sequence length="2756" mass="317975">MENKVLWAVFYNLVLFLLASSKESNRIKAYKLKKESKLWPLQDSLNESDKFEYTNGGKENPPIFFSSNVKAHNKKEDKKYEQNLSLPNNTSFVTVKNYNYTRTPSHHAYIRRDNTHTNSTNNNQIRNVPKELNPREFLFTPNNQISASLIQTNGPAAPMDILRYLDFSNSSGQIISTVYPFYVQMNYFAEIKYYITFHFEAKKNYDKAYNQSVNPLMSSIQNQINSCVPKKAALEKTIFVLENPESHNINLSNYEEKHNEYKQQLDAYKNCVQANMESYTDRMSKFNEKIYSILNSVKCTDACETDTYEIMLEIYVERVKEVNLNNYVNYLSTLKASLQFGVTLMLKVKQEIDNNVTISTINFLQEEMLDIITLCEAHTGKIIHGKENVLKLQGKEIPAEVPLSTLKKLYFDSANFYATYKFSLKRTDTTTAALREKGKLLADLYNKLITYVSEKIDKNLDSLYFISKSESMISEFEDTFKAGTEASKENSSITADYARYSNLQIIDIKSKYDYKITELKKYLNQLKVLISPMKDLYNLNSLQKDQRDSGRSIRSSNSSPQEKVSALINLLSTIKDEDGTVLENFKNIERYYEQGKPLKGTLEGLIKMIKAYEQDIVNLIDNEKHNRSYKDDIKNKIKYITEKTDAIKDIIPLNEEVDNIIKQIEKLFNEDLFHEGLPNMEKLKKEKEKIKATIKSLNTNFYDGDLKELVDDMLNFVYKHSDFYDQAYAKGDVVNLQKEAEQEYEKITKLKSNNIPQMLKDLKSESKNLSELKDTMMDEMLNNVHQDISNAFEQIRNKYKDITTSLSAYKEDKQKFEKFKVDMIQTKNELLGSLQQNDKKLSEANNMYEEFLAHIDTTTNRENQMYNQANALKENLANVQSKISSYQGKIEKLKAHTRKNYEKIKTLLQTFGNENINAKLAEYEKEFNENKRVVNTIINQIQESNKNIENIKILNNSIDRSEVNKQLIEELATNKQQLKEKIDTHIKQLNSYNIIAKDDKLIFEKTLNEEKANINTQLSDTSIDNLKAQIQEMLDYCKTAKAKTNDKDGTHLEKLDKQKMDWKDSKVKIDKLSTSYQVLDKKINDLIKKQHDEIVALIDKLITEKGNEIREKTDEKIKHLSEIKTKLSSFTVSDNVKNTQNVAIKGEVNGFEKKIEALLKRVDNNNAKLTELRGKADQHVTTLRGEKNKTAEFNAKKDSLEKIHQQMENTHKELESMENEKIPINDINQMEIEYGRILIHHMVQQIGEKKERSKSILEEINSTIESIDQAKQNIPPEQQDILREFEYSGYRDKATASSTEIEQIDKSAKTEEGKANSSTNLSDIDVIKKEVLSYLRKATTESNTMEDALREIKNVNTFLTSNISEEILANILKSAARTQELNQQAVGEFNKADRLIKEVEAKLSQATEHKSAIPGSAEYKQIEQKINLIKQIQKEITAGKEEINTCLSNTKEYKEKCESEVNSVNRGKAKVDFLQKRKELEENRMSQENLSKITDSIDQCKKDLAEIASSELKVKANYDSIIKYEESINTILNYSSILEYQTKLEIRKKEKTDLMNYINTENSAIQEKLLNLQKKLNQLNENTDYTKVGNDLNNAKSTKANVTIQYNLGRVKHQLENVSVIKQELEKVLSAATDLEREVSKISDVTESNNLESLNGKEADYTKHIKSFNKLKLLVQEKAAKVEEISSDTDNIEKELTEHKIIFEVGLTERLIEIVKNRKSYVDTTKELLNSSLNNFASLFNGLDLKGYNPKANLEMYTQKLNTIHNEFMASHKIFDEKSKKVLVKDVNFTEAKTLREEAQKEDVTLKNKEEEAKSYLSDIKKKESFEFILHMKEKLTQISKMCEQQYEQADKGYSEVKTSIDRIANLNDENSVADVLKEANDKNEQVQNLTHYTYKNEAQNVLRHMAKSANFIGINLVTGIQPTELSSQASESTTPELKFESEREMKLEILTLSGNTTKLDYYKNMKDAYQSVLSIFKYSHGIDEKQRESQKITESANGSYLNNKAINEFKGRLNNVKSKQTAISNKIDNATTLLHNLNKIKTDDKNYDTILEKDASEELKRRRDSFNQEMKNTVDGLKLKEIQEKFNEQVKLLQNLETKVSTLNVHEGNVTETVKKENTAVDAIQAAMEGIEKDVEYINYSYDELLKKGQKIENQRYTSIRENLTNKIANDSSAINKIKKKAQQYLAYIKNNYNSIYNDIGTLNEYFDTKRLSNHDLTNVQEATRLHIEMSAAVEASEEIIADMKNEFITNTEADISALQNSADRLKSLYSNLKRKQISINQIYKKINLIKLQEIKTSANKYMDIAKLFNNVLEAQHKKLAQDRSKILQVKEKLINTEKELANLDETITLQSLKKSNELCNSATKSIQDIRELEKENNKEDKKIKIYGEKISHLINRRKVLLNDVSEYDRTENFDHENEQAANDLQNDIATIKKVLVSSEEQYRKLLENVKKNESLYSNNDTKNFTLEISKKIENVKRKISINIPESEQLLQIENRFGDIKAIINGIKADNDVDEYVEEVYKNIQREKEKLTDMRNGEQVKEAIKNITHYNDETKNKLSRIYNAFEKVKMKKKDMEKIFASISEKSENNAIQNDVKNAIEHSINMQQLLESHIDKLRTLITNIDKELIELKNGKIKASNRRISQISPMGQGKLFSTPEGQAYNNLHNTGYNHYGSGNHSRGRNENGNVRFAAGIVVGLGVCSFFASALFKGKKENETYGRDLNSRDEEFEGKNNGNLQDKEEIIEVSFHESENVY</sequence>
<feature type="domain" description="NBD94" evidence="5">
    <location>
        <begin position="1187"/>
        <end position="1277"/>
    </location>
</feature>
<dbReference type="VEuPathDB" id="PlasmoDB:PVX_121920"/>
<feature type="signal peptide" evidence="4">
    <location>
        <begin position="1"/>
        <end position="21"/>
    </location>
</feature>
<dbReference type="EMBL" id="MK606135">
    <property type="protein sequence ID" value="QDH08864.1"/>
    <property type="molecule type" value="Genomic_DNA"/>
</dbReference>
<dbReference type="VEuPathDB" id="PlasmoDB:PVP01_1402400"/>
<gene>
    <name evidence="6" type="primary">rbp2a</name>
</gene>
<feature type="coiled-coil region" evidence="1">
    <location>
        <begin position="961"/>
        <end position="988"/>
    </location>
</feature>
<keyword evidence="1" id="KW-0175">Coiled coil</keyword>
<proteinExistence type="predicted"/>
<reference evidence="6" key="1">
    <citation type="journal article" date="2018" name="Proc. Natl. Acad. Sci. U.S.A.">
        <title>Evolutionary history of human Plasmodium vivax revealed by genome-wide analyses of related ape parasites.</title>
        <authorList>
            <person name="Loy D.E."/>
            <person name="Plenderleith L.J."/>
            <person name="Sundararaman S.A."/>
            <person name="Liu W."/>
            <person name="Gruszczyk J."/>
            <person name="Chen Y.J."/>
            <person name="Trimboli S."/>
            <person name="Learn G.H."/>
            <person name="MacLean O.A."/>
            <person name="Morgan A.L.K."/>
            <person name="Li Y."/>
            <person name="Avitto A.N."/>
            <person name="Giles J."/>
            <person name="Calvignac-Spencer S."/>
            <person name="Sachse A."/>
            <person name="Leendertz F.H."/>
            <person name="Speede S."/>
            <person name="Ayouba A."/>
            <person name="Peeters M."/>
            <person name="Rayner J.C."/>
            <person name="Tham W.H."/>
            <person name="Sharp P.M."/>
            <person name="Hahn B.H."/>
        </authorList>
    </citation>
    <scope>NUCLEOTIDE SEQUENCE</scope>
    <source>
        <strain evidence="6">SY43</strain>
    </source>
</reference>
<dbReference type="Pfam" id="PF16830">
    <property type="entry name" value="NBD94"/>
    <property type="match status" value="1"/>
</dbReference>
<dbReference type="VEuPathDB" id="PlasmoDB:PVW1_140008600"/>
<evidence type="ECO:0000256" key="4">
    <source>
        <dbReference type="SAM" id="SignalP"/>
    </source>
</evidence>
<evidence type="ECO:0000256" key="2">
    <source>
        <dbReference type="SAM" id="MobiDB-lite"/>
    </source>
</evidence>
<feature type="coiled-coil region" evidence="1">
    <location>
        <begin position="733"/>
        <end position="779"/>
    </location>
</feature>
<feature type="transmembrane region" description="Helical" evidence="3">
    <location>
        <begin position="2691"/>
        <end position="2710"/>
    </location>
</feature>
<protein>
    <submittedName>
        <fullName evidence="6">Reticulocyte-binding protein 2a</fullName>
    </submittedName>
</protein>
<feature type="coiled-coil region" evidence="1">
    <location>
        <begin position="2250"/>
        <end position="2277"/>
    </location>
</feature>
<dbReference type="InterPro" id="IPR031789">
    <property type="entry name" value="NBD94"/>
</dbReference>
<keyword evidence="3" id="KW-1133">Transmembrane helix</keyword>
<feature type="coiled-coil region" evidence="1">
    <location>
        <begin position="1389"/>
        <end position="1442"/>
    </location>
</feature>
<evidence type="ECO:0000259" key="5">
    <source>
        <dbReference type="Pfam" id="PF16830"/>
    </source>
</evidence>
<feature type="coiled-coil region" evidence="1">
    <location>
        <begin position="2328"/>
        <end position="2391"/>
    </location>
</feature>
<evidence type="ECO:0000256" key="3">
    <source>
        <dbReference type="SAM" id="Phobius"/>
    </source>
</evidence>
<feature type="coiled-coil region" evidence="1">
    <location>
        <begin position="1148"/>
        <end position="1220"/>
    </location>
</feature>
<evidence type="ECO:0000256" key="1">
    <source>
        <dbReference type="SAM" id="Coils"/>
    </source>
</evidence>
<feature type="coiled-coil region" evidence="1">
    <location>
        <begin position="862"/>
        <end position="933"/>
    </location>
</feature>
<feature type="chain" id="PRO_5022111545" evidence="4">
    <location>
        <begin position="22"/>
        <end position="2756"/>
    </location>
</feature>
<keyword evidence="4" id="KW-0732">Signal</keyword>
<organism evidence="6">
    <name type="scientific">Plasmodium vivax</name>
    <name type="common">malaria parasite P. vivax</name>
    <dbReference type="NCBI Taxonomy" id="5855"/>
    <lineage>
        <taxon>Eukaryota</taxon>
        <taxon>Sar</taxon>
        <taxon>Alveolata</taxon>
        <taxon>Apicomplexa</taxon>
        <taxon>Aconoidasida</taxon>
        <taxon>Haemosporida</taxon>
        <taxon>Plasmodiidae</taxon>
        <taxon>Plasmodium</taxon>
        <taxon>Plasmodium (Plasmodium)</taxon>
    </lineage>
</organism>
<feature type="region of interest" description="Disordered" evidence="2">
    <location>
        <begin position="1293"/>
        <end position="1317"/>
    </location>
</feature>
<dbReference type="VEuPathDB" id="PlasmoDB:PVPAM_140009900"/>
<reference evidence="6" key="2">
    <citation type="submission" date="2019-03" db="EMBL/GenBank/DDBJ databases">
        <authorList>
            <person name="Loy D.E."/>
            <person name="Plenderleith L.J."/>
            <person name="Sundararaman S.A."/>
            <person name="Liu W."/>
            <person name="Gruszczyk J."/>
            <person name="Chen Y.-J."/>
            <person name="Trimboli S."/>
            <person name="Learn G.H."/>
            <person name="MacLean O.A."/>
            <person name="Morgan A.L.K."/>
            <person name="Li Y."/>
            <person name="Avitto A.N."/>
            <person name="Giles J."/>
            <person name="Calvignac-Spencer S."/>
            <person name="Sachse A."/>
            <person name="Leendertz F.H."/>
            <person name="Speede S."/>
            <person name="Ayouba A."/>
            <person name="Peeters M."/>
            <person name="Rayner J.C."/>
            <person name="Tham W.-H."/>
            <person name="Sharp P.M."/>
            <person name="Hahn B.H."/>
        </authorList>
    </citation>
    <scope>NUCLEOTIDE SEQUENCE</scope>
    <source>
        <strain evidence="6">SY43</strain>
    </source>
</reference>
<name>A0A513X4J2_PLAVI</name>